<dbReference type="AlphaFoldDB" id="A0A4S2KC98"/>
<reference evidence="2 3" key="1">
    <citation type="journal article" date="2019" name="Philos. Trans. R. Soc. Lond., B, Biol. Sci.">
        <title>Ant behaviour and brain gene expression of defending hosts depend on the ecological success of the intruding social parasite.</title>
        <authorList>
            <person name="Kaur R."/>
            <person name="Stoldt M."/>
            <person name="Jongepier E."/>
            <person name="Feldmeyer B."/>
            <person name="Menzel F."/>
            <person name="Bornberg-Bauer E."/>
            <person name="Foitzik S."/>
        </authorList>
    </citation>
    <scope>NUCLEOTIDE SEQUENCE [LARGE SCALE GENOMIC DNA]</scope>
    <source>
        <tissue evidence="2">Whole body</tissue>
    </source>
</reference>
<feature type="region of interest" description="Disordered" evidence="1">
    <location>
        <begin position="61"/>
        <end position="86"/>
    </location>
</feature>
<comment type="caution">
    <text evidence="2">The sequence shown here is derived from an EMBL/GenBank/DDBJ whole genome shotgun (WGS) entry which is preliminary data.</text>
</comment>
<name>A0A4S2KC98_9HYME</name>
<accession>A0A4S2KC98</accession>
<proteinExistence type="predicted"/>
<keyword evidence="3" id="KW-1185">Reference proteome</keyword>
<evidence type="ECO:0000256" key="1">
    <source>
        <dbReference type="SAM" id="MobiDB-lite"/>
    </source>
</evidence>
<sequence length="138" mass="15485">MNIVREKRTGGNMPLDRRILVPWAQKIRIELLCVTPPDLFDNPAARRSGIIRANRLYSDHTSNSVEADTSTSRTRAAANSDLFDGNNDDAWEAIIEYKLLLDKKCELDRDLIIAVETGHGWSDSSGRHVWSGQALPPE</sequence>
<evidence type="ECO:0000313" key="2">
    <source>
        <dbReference type="EMBL" id="TGZ46942.1"/>
    </source>
</evidence>
<protein>
    <submittedName>
        <fullName evidence="2">Uncharacterized protein</fullName>
    </submittedName>
</protein>
<dbReference type="EMBL" id="QBLH01002793">
    <property type="protein sequence ID" value="TGZ46942.1"/>
    <property type="molecule type" value="Genomic_DNA"/>
</dbReference>
<dbReference type="Proteomes" id="UP000310200">
    <property type="component" value="Unassembled WGS sequence"/>
</dbReference>
<gene>
    <name evidence="2" type="ORF">DBV15_04111</name>
</gene>
<organism evidence="2 3">
    <name type="scientific">Temnothorax longispinosus</name>
    <dbReference type="NCBI Taxonomy" id="300112"/>
    <lineage>
        <taxon>Eukaryota</taxon>
        <taxon>Metazoa</taxon>
        <taxon>Ecdysozoa</taxon>
        <taxon>Arthropoda</taxon>
        <taxon>Hexapoda</taxon>
        <taxon>Insecta</taxon>
        <taxon>Pterygota</taxon>
        <taxon>Neoptera</taxon>
        <taxon>Endopterygota</taxon>
        <taxon>Hymenoptera</taxon>
        <taxon>Apocrita</taxon>
        <taxon>Aculeata</taxon>
        <taxon>Formicoidea</taxon>
        <taxon>Formicidae</taxon>
        <taxon>Myrmicinae</taxon>
        <taxon>Temnothorax</taxon>
    </lineage>
</organism>
<feature type="compositionally biased region" description="Low complexity" evidence="1">
    <location>
        <begin position="69"/>
        <end position="78"/>
    </location>
</feature>
<evidence type="ECO:0000313" key="3">
    <source>
        <dbReference type="Proteomes" id="UP000310200"/>
    </source>
</evidence>